<dbReference type="SUPFAM" id="SSF53613">
    <property type="entry name" value="Ribokinase-like"/>
    <property type="match status" value="1"/>
</dbReference>
<dbReference type="InterPro" id="IPR017583">
    <property type="entry name" value="Tagatose/fructose_Pkinase"/>
</dbReference>
<dbReference type="PROSITE" id="PS00583">
    <property type="entry name" value="PFKB_KINASES_1"/>
    <property type="match status" value="1"/>
</dbReference>
<dbReference type="RefSeq" id="WP_193498905.1">
    <property type="nucleotide sequence ID" value="NZ_CP063169.1"/>
</dbReference>
<proteinExistence type="inferred from homology"/>
<feature type="domain" description="Carbohydrate kinase PfkB" evidence="7">
    <location>
        <begin position="8"/>
        <end position="266"/>
    </location>
</feature>
<dbReference type="CDD" id="cd01164">
    <property type="entry name" value="FruK_PfkB_like"/>
    <property type="match status" value="1"/>
</dbReference>
<evidence type="ECO:0000256" key="2">
    <source>
        <dbReference type="ARBA" id="ARBA00022679"/>
    </source>
</evidence>
<dbReference type="EMBL" id="CP063169">
    <property type="protein sequence ID" value="QOR72265.1"/>
    <property type="molecule type" value="Genomic_DNA"/>
</dbReference>
<evidence type="ECO:0000313" key="9">
    <source>
        <dbReference type="Proteomes" id="UP000593758"/>
    </source>
</evidence>
<dbReference type="PANTHER" id="PTHR46566">
    <property type="entry name" value="1-PHOSPHOFRUCTOKINASE-RELATED"/>
    <property type="match status" value="1"/>
</dbReference>
<dbReference type="GO" id="GO:0008443">
    <property type="term" value="F:phosphofructokinase activity"/>
    <property type="evidence" value="ECO:0007669"/>
    <property type="project" value="TreeGrafter"/>
</dbReference>
<evidence type="ECO:0000313" key="8">
    <source>
        <dbReference type="EMBL" id="QOR72265.1"/>
    </source>
</evidence>
<sequence>MIHTVTPNPALDLTYRLAHLQVGEVHRADDVTETPGGKGINVARVLAALGHEVDCGGFLGGSTGEHLEHLLSHSSVHQDWTLVAGETRRTVTIVDEAGATLINEPGPPVAHRDWERLSRAVQARTRAGDVVVISGSTPPGTGETDLPDLVRALVDAGAQVIVDTSGPALLTVAAAGPAVLKPNHLELQAATGLDDPVAGARELLRRGAGAVLVSRGSDGVLLVTADGAWLARPEPISGGNPTGAGDAAVAALAAAVASGAEGAALAGHLPDVVALSAAAVLMPTAGAVDTDAYARLRTSIRTEPLDAAC</sequence>
<dbReference type="GO" id="GO:0005829">
    <property type="term" value="C:cytosol"/>
    <property type="evidence" value="ECO:0007669"/>
    <property type="project" value="TreeGrafter"/>
</dbReference>
<dbReference type="GO" id="GO:0005524">
    <property type="term" value="F:ATP binding"/>
    <property type="evidence" value="ECO:0007669"/>
    <property type="project" value="UniProtKB-KW"/>
</dbReference>
<evidence type="ECO:0000256" key="6">
    <source>
        <dbReference type="PIRNR" id="PIRNR000535"/>
    </source>
</evidence>
<comment type="similarity">
    <text evidence="1">Belongs to the carbohydrate kinase PfkB family.</text>
</comment>
<keyword evidence="5" id="KW-0067">ATP-binding</keyword>
<protein>
    <submittedName>
        <fullName evidence="8">1-phosphofructokinase family hexose kinase</fullName>
    </submittedName>
</protein>
<evidence type="ECO:0000256" key="5">
    <source>
        <dbReference type="ARBA" id="ARBA00022840"/>
    </source>
</evidence>
<dbReference type="Proteomes" id="UP000593758">
    <property type="component" value="Chromosome"/>
</dbReference>
<dbReference type="KEGG" id="halt:IM660_08570"/>
<keyword evidence="4 8" id="KW-0418">Kinase</keyword>
<dbReference type="AlphaFoldDB" id="A0A7M1SXI9"/>
<dbReference type="PIRSF" id="PIRSF000535">
    <property type="entry name" value="1PFK/6PFK/LacC"/>
    <property type="match status" value="1"/>
</dbReference>
<evidence type="ECO:0000256" key="1">
    <source>
        <dbReference type="ARBA" id="ARBA00010688"/>
    </source>
</evidence>
<dbReference type="Pfam" id="PF00294">
    <property type="entry name" value="PfkB"/>
    <property type="match status" value="1"/>
</dbReference>
<organism evidence="8 9">
    <name type="scientific">Ruania alkalisoli</name>
    <dbReference type="NCBI Taxonomy" id="2779775"/>
    <lineage>
        <taxon>Bacteria</taxon>
        <taxon>Bacillati</taxon>
        <taxon>Actinomycetota</taxon>
        <taxon>Actinomycetes</taxon>
        <taxon>Micrococcales</taxon>
        <taxon>Ruaniaceae</taxon>
        <taxon>Ruania</taxon>
    </lineage>
</organism>
<keyword evidence="2 6" id="KW-0808">Transferase</keyword>
<dbReference type="NCBIfam" id="TIGR03168">
    <property type="entry name" value="1-PFK"/>
    <property type="match status" value="1"/>
</dbReference>
<gene>
    <name evidence="8" type="ORF">IM660_08570</name>
</gene>
<dbReference type="InterPro" id="IPR029056">
    <property type="entry name" value="Ribokinase-like"/>
</dbReference>
<keyword evidence="3" id="KW-0547">Nucleotide-binding</keyword>
<dbReference type="InterPro" id="IPR002173">
    <property type="entry name" value="Carboh/pur_kinase_PfkB_CS"/>
</dbReference>
<evidence type="ECO:0000256" key="3">
    <source>
        <dbReference type="ARBA" id="ARBA00022741"/>
    </source>
</evidence>
<reference evidence="8 9" key="1">
    <citation type="submission" date="2020-10" db="EMBL/GenBank/DDBJ databases">
        <title>Haloactinobacterium sp. RN3S43, a bacterium isolated from saline soil.</title>
        <authorList>
            <person name="Sun J.-Q."/>
        </authorList>
    </citation>
    <scope>NUCLEOTIDE SEQUENCE [LARGE SCALE GENOMIC DNA]</scope>
    <source>
        <strain evidence="8 9">RN3S43</strain>
    </source>
</reference>
<dbReference type="PANTHER" id="PTHR46566:SF5">
    <property type="entry name" value="1-PHOSPHOFRUCTOKINASE"/>
    <property type="match status" value="1"/>
</dbReference>
<dbReference type="InterPro" id="IPR011611">
    <property type="entry name" value="PfkB_dom"/>
</dbReference>
<evidence type="ECO:0000259" key="7">
    <source>
        <dbReference type="Pfam" id="PF00294"/>
    </source>
</evidence>
<keyword evidence="9" id="KW-1185">Reference proteome</keyword>
<dbReference type="Gene3D" id="3.40.1190.20">
    <property type="match status" value="1"/>
</dbReference>
<accession>A0A7M1SXI9</accession>
<dbReference type="PROSITE" id="PS00584">
    <property type="entry name" value="PFKB_KINASES_2"/>
    <property type="match status" value="1"/>
</dbReference>
<name>A0A7M1SXI9_9MICO</name>
<evidence type="ECO:0000256" key="4">
    <source>
        <dbReference type="ARBA" id="ARBA00022777"/>
    </source>
</evidence>